<comment type="caution">
    <text evidence="2">The sequence shown here is derived from an EMBL/GenBank/DDBJ whole genome shotgun (WGS) entry which is preliminary data.</text>
</comment>
<accession>A0ABT3A176</accession>
<name>A0ABT3A176_9RHOB</name>
<evidence type="ECO:0000313" key="3">
    <source>
        <dbReference type="Proteomes" id="UP001526166"/>
    </source>
</evidence>
<gene>
    <name evidence="2" type="ORF">OE699_11500</name>
</gene>
<sequence>MWVRAFLLFLLSALPASAECVVLLHGLARGPASLSVLEKVLTGRGYLVVNADYPSTRLPLPELLAYVEDAVARCPEGPVQVVTHSMGGILLRLWATEPGNSARIGRAVMLAPPAQGSEIVDTFGDQAWFAWLNGPAGLRLGTGPDGIAAQLPPVNFPAGVIAGNESLNPVTSALIPGPDDGKVSVTSTLGAGISAHIVLPVTHTWMMNDPRVILEVLSFLETGDFRPEMSWIAAFKELASRH</sequence>
<dbReference type="RefSeq" id="WP_263848093.1">
    <property type="nucleotide sequence ID" value="NZ_JAOWKW010000009.1"/>
</dbReference>
<dbReference type="GO" id="GO:0016787">
    <property type="term" value="F:hydrolase activity"/>
    <property type="evidence" value="ECO:0007669"/>
    <property type="project" value="UniProtKB-KW"/>
</dbReference>
<keyword evidence="1" id="KW-0732">Signal</keyword>
<feature type="signal peptide" evidence="1">
    <location>
        <begin position="1"/>
        <end position="18"/>
    </location>
</feature>
<dbReference type="SUPFAM" id="SSF53474">
    <property type="entry name" value="alpha/beta-Hydrolases"/>
    <property type="match status" value="1"/>
</dbReference>
<dbReference type="EMBL" id="JAOWKW010000009">
    <property type="protein sequence ID" value="MCV2879474.1"/>
    <property type="molecule type" value="Genomic_DNA"/>
</dbReference>
<evidence type="ECO:0000256" key="1">
    <source>
        <dbReference type="SAM" id="SignalP"/>
    </source>
</evidence>
<organism evidence="2 3">
    <name type="scientific">Sedimentimonas flavescens</name>
    <dbReference type="NCBI Taxonomy" id="2851012"/>
    <lineage>
        <taxon>Bacteria</taxon>
        <taxon>Pseudomonadati</taxon>
        <taxon>Pseudomonadota</taxon>
        <taxon>Alphaproteobacteria</taxon>
        <taxon>Rhodobacterales</taxon>
        <taxon>Rhodobacter group</taxon>
        <taxon>Sedimentimonas</taxon>
    </lineage>
</organism>
<evidence type="ECO:0000313" key="2">
    <source>
        <dbReference type="EMBL" id="MCV2879474.1"/>
    </source>
</evidence>
<dbReference type="PANTHER" id="PTHR37946:SF1">
    <property type="entry name" value="SLL1969 PROTEIN"/>
    <property type="match status" value="1"/>
</dbReference>
<dbReference type="Gene3D" id="3.40.50.1820">
    <property type="entry name" value="alpha/beta hydrolase"/>
    <property type="match status" value="1"/>
</dbReference>
<protein>
    <submittedName>
        <fullName evidence="2">Alpha/beta hydrolase</fullName>
    </submittedName>
</protein>
<dbReference type="PANTHER" id="PTHR37946">
    <property type="entry name" value="SLL1969 PROTEIN"/>
    <property type="match status" value="1"/>
</dbReference>
<dbReference type="Proteomes" id="UP001526166">
    <property type="component" value="Unassembled WGS sequence"/>
</dbReference>
<reference evidence="2 3" key="1">
    <citation type="submission" date="2022-10" db="EMBL/GenBank/DDBJ databases">
        <title>Sinirhodobacter sp. nov., isolated from ocean surface sediments.</title>
        <authorList>
            <person name="He W."/>
            <person name="Wang L."/>
            <person name="Zhang D.-F."/>
        </authorList>
    </citation>
    <scope>NUCLEOTIDE SEQUENCE [LARGE SCALE GENOMIC DNA]</scope>
    <source>
        <strain evidence="2 3">WL0115</strain>
    </source>
</reference>
<dbReference type="InterPro" id="IPR029058">
    <property type="entry name" value="AB_hydrolase_fold"/>
</dbReference>
<proteinExistence type="predicted"/>
<feature type="chain" id="PRO_5047057018" evidence="1">
    <location>
        <begin position="19"/>
        <end position="242"/>
    </location>
</feature>
<keyword evidence="2" id="KW-0378">Hydrolase</keyword>
<keyword evidence="3" id="KW-1185">Reference proteome</keyword>